<evidence type="ECO:0000313" key="2">
    <source>
        <dbReference type="Proteomes" id="UP000229570"/>
    </source>
</evidence>
<dbReference type="InterPro" id="IPR012657">
    <property type="entry name" value="23S_rRNA-intervening_sequence"/>
</dbReference>
<organism evidence="1 2">
    <name type="scientific">Candidatus Roizmanbacteria bacterium CG11_big_fil_rev_8_21_14_0_20_35_14</name>
    <dbReference type="NCBI Taxonomy" id="1974855"/>
    <lineage>
        <taxon>Bacteria</taxon>
        <taxon>Candidatus Roizmaniibacteriota</taxon>
    </lineage>
</organism>
<dbReference type="EMBL" id="PCVL01000029">
    <property type="protein sequence ID" value="PIQ72559.1"/>
    <property type="molecule type" value="Genomic_DNA"/>
</dbReference>
<protein>
    <submittedName>
        <fullName evidence="1">Four helix bundle protein</fullName>
    </submittedName>
</protein>
<dbReference type="AlphaFoldDB" id="A0A2H0KMT6"/>
<comment type="caution">
    <text evidence="1">The sequence shown here is derived from an EMBL/GenBank/DDBJ whole genome shotgun (WGS) entry which is preliminary data.</text>
</comment>
<name>A0A2H0KMT6_9BACT</name>
<dbReference type="PIRSF" id="PIRSF035652">
    <property type="entry name" value="CHP02436"/>
    <property type="match status" value="1"/>
</dbReference>
<dbReference type="NCBIfam" id="TIGR02436">
    <property type="entry name" value="four helix bundle protein"/>
    <property type="match status" value="1"/>
</dbReference>
<accession>A0A2H0KMT6</accession>
<dbReference type="PANTHER" id="PTHR38471:SF2">
    <property type="entry name" value="FOUR HELIX BUNDLE PROTEIN"/>
    <property type="match status" value="1"/>
</dbReference>
<proteinExistence type="predicted"/>
<gene>
    <name evidence="1" type="ORF">COV86_02310</name>
</gene>
<evidence type="ECO:0000313" key="1">
    <source>
        <dbReference type="EMBL" id="PIQ72559.1"/>
    </source>
</evidence>
<dbReference type="PANTHER" id="PTHR38471">
    <property type="entry name" value="FOUR HELIX BUNDLE PROTEIN"/>
    <property type="match status" value="1"/>
</dbReference>
<dbReference type="InterPro" id="IPR036583">
    <property type="entry name" value="23S_rRNA_IVS_sf"/>
</dbReference>
<dbReference type="Proteomes" id="UP000229570">
    <property type="component" value="Unassembled WGS sequence"/>
</dbReference>
<dbReference type="SUPFAM" id="SSF158446">
    <property type="entry name" value="IVS-encoded protein-like"/>
    <property type="match status" value="1"/>
</dbReference>
<reference evidence="1 2" key="1">
    <citation type="submission" date="2017-09" db="EMBL/GenBank/DDBJ databases">
        <title>Depth-based differentiation of microbial function through sediment-hosted aquifers and enrichment of novel symbionts in the deep terrestrial subsurface.</title>
        <authorList>
            <person name="Probst A.J."/>
            <person name="Ladd B."/>
            <person name="Jarett J.K."/>
            <person name="Geller-Mcgrath D.E."/>
            <person name="Sieber C.M."/>
            <person name="Emerson J.B."/>
            <person name="Anantharaman K."/>
            <person name="Thomas B.C."/>
            <person name="Malmstrom R."/>
            <person name="Stieglmeier M."/>
            <person name="Klingl A."/>
            <person name="Woyke T."/>
            <person name="Ryan C.M."/>
            <person name="Banfield J.F."/>
        </authorList>
    </citation>
    <scope>NUCLEOTIDE SEQUENCE [LARGE SCALE GENOMIC DNA]</scope>
    <source>
        <strain evidence="1">CG11_big_fil_rev_8_21_14_0_20_35_14</strain>
    </source>
</reference>
<dbReference type="Pfam" id="PF05635">
    <property type="entry name" value="23S_rRNA_IVP"/>
    <property type="match status" value="1"/>
</dbReference>
<sequence>MNYQIDLKSRCYKFSLSLITFIDTLPNQRNCWIIGDQLFRSGTSIGANLVEGVASSSRLEFKKYHEIALKSSNETKYWLGLLKDSGKANKEKVNELLKEVTEIGNMIASGVMKLKAKRYF</sequence>
<dbReference type="Gene3D" id="1.20.1440.60">
    <property type="entry name" value="23S rRNA-intervening sequence"/>
    <property type="match status" value="1"/>
</dbReference>